<name>A0A6B2G0S2_9LACO</name>
<dbReference type="PIRSF" id="PIRSF005536">
    <property type="entry name" value="Agal"/>
    <property type="match status" value="1"/>
</dbReference>
<gene>
    <name evidence="11" type="ORF">GWG61_02350</name>
</gene>
<dbReference type="Pfam" id="PF16874">
    <property type="entry name" value="Glyco_hydro_36C"/>
    <property type="match status" value="1"/>
</dbReference>
<dbReference type="InterPro" id="IPR017853">
    <property type="entry name" value="GH"/>
</dbReference>
<feature type="active site" description="Proton donor" evidence="7">
    <location>
        <position position="549"/>
    </location>
</feature>
<dbReference type="InterPro" id="IPR031705">
    <property type="entry name" value="Glyco_hydro_36_C"/>
</dbReference>
<dbReference type="Pfam" id="PF16875">
    <property type="entry name" value="Glyco_hydro_36N"/>
    <property type="match status" value="1"/>
</dbReference>
<evidence type="ECO:0000256" key="7">
    <source>
        <dbReference type="PIRSR" id="PIRSR005536-1"/>
    </source>
</evidence>
<dbReference type="Gene3D" id="3.20.20.70">
    <property type="entry name" value="Aldolase class I"/>
    <property type="match status" value="1"/>
</dbReference>
<feature type="binding site" evidence="8">
    <location>
        <position position="442"/>
    </location>
    <ligand>
        <name>substrate</name>
    </ligand>
</feature>
<comment type="catalytic activity">
    <reaction evidence="1 6">
        <text>Hydrolysis of terminal, non-reducing alpha-D-galactose residues in alpha-D-galactosides, including galactose oligosaccharides, galactomannans and galactolipids.</text>
        <dbReference type="EC" id="3.2.1.22"/>
    </reaction>
</comment>
<feature type="binding site" evidence="8">
    <location>
        <begin position="475"/>
        <end position="479"/>
    </location>
    <ligand>
        <name>substrate</name>
    </ligand>
</feature>
<dbReference type="CDD" id="cd14791">
    <property type="entry name" value="GH36"/>
    <property type="match status" value="1"/>
</dbReference>
<dbReference type="Gene3D" id="2.60.40.1180">
    <property type="entry name" value="Golgi alpha-mannosidase II"/>
    <property type="match status" value="1"/>
</dbReference>
<dbReference type="FunFam" id="3.20.20.70:FF:000118">
    <property type="entry name" value="Alpha-galactosidase"/>
    <property type="match status" value="1"/>
</dbReference>
<reference evidence="11" key="1">
    <citation type="submission" date="2020-01" db="EMBL/GenBank/DDBJ databases">
        <title>Vaginal microbiome of pregnant Indian women: Insights into the genome of dominants Lactobacillus species.</title>
        <authorList>
            <person name="Das B."/>
            <person name="Mehta O."/>
            <person name="Ghosh T.S."/>
            <person name="Kothidar A."/>
            <person name="Gowtham M.R."/>
            <person name="Mitra R."/>
            <person name="Kshetrapal P."/>
            <person name="Wadhwa N."/>
            <person name="Thiruvengadam R."/>
            <person name="Nair G.B."/>
            <person name="Bhatnagar S."/>
            <person name="Das B."/>
        </authorList>
    </citation>
    <scope>NUCLEOTIDE SEQUENCE</scope>
    <source>
        <strain evidence="11">Indica</strain>
    </source>
</reference>
<dbReference type="InterPro" id="IPR000111">
    <property type="entry name" value="Glyco_hydro_27/36_CS"/>
</dbReference>
<dbReference type="PRINTS" id="PR00743">
    <property type="entry name" value="GLHYDRLASE36"/>
</dbReference>
<dbReference type="AlphaFoldDB" id="A0A6B2G0S2"/>
<evidence type="ECO:0000313" key="11">
    <source>
        <dbReference type="EMBL" id="NDJ73360.1"/>
    </source>
</evidence>
<feature type="binding site" evidence="8">
    <location>
        <begin position="365"/>
        <end position="366"/>
    </location>
    <ligand>
        <name>substrate</name>
    </ligand>
</feature>
<feature type="domain" description="Glycosyl hydrolase family 36 N-terminal" evidence="10">
    <location>
        <begin position="28"/>
        <end position="284"/>
    </location>
</feature>
<evidence type="ECO:0000256" key="3">
    <source>
        <dbReference type="ARBA" id="ARBA00012755"/>
    </source>
</evidence>
<evidence type="ECO:0000256" key="6">
    <source>
        <dbReference type="PIRNR" id="PIRNR005536"/>
    </source>
</evidence>
<sequence length="743" mass="85683">MIDVIDNKYFYLHNGAVAYLFGLLPNQQLGHLYYGEDLGELSADDLAYLTLHKNKASGTVKYSKKIKNFTLADHMQEYPTYGTSDFRESAISLEANDTYLYPDFKYDHFKITTGKSRKITVPASYGNDSENLTIYLKDTERQLELELSYSIFEESTAIVCKAKIVNYSQFEVEIKNLQSSVLDLPTANYNFLQLSGAWTKERHIITRPLTQGITKIESLRGASSHQENPFIALVDKNVTNDTGNIYASNLIYSGNFISQVEVDEWGQSRLMTGINPATFKWKLAPNQDFSTPEAVLFYTNDGFNGLMAQTHDFVTKHIIDQKWQKRDRPIVINNWEATYFDFNEEKLLKLATQAKQLGIECFVLDDGWFGKRDSDNSSLGNWTVDRKKFPQGLDHFSAQVHKLGMKFGLWFEPEMVSADTELYQEHPDWVVRHPYKRYSVGRRQYVLDFANPAVVDNIYQHMAKIIENAQVDYIKWDMNRNITEAYSPYLHSINHPQGEFFHRYIQGVYHLYAKLLTSFPDLLIEGCASGGGRFDLGILYYSPQIWPSDDSDAAERLDIMSGTLLAYPLSTFSNHVSAVPNDQVKRITSLKFRQNVACFGPLGYELDLGKLSTEEKNQIKNWIRWYKENRKLLVNGTFDQLLKFDPSQNTYAWSVSNSNKQIVGFYRKLARPNETLDQYLPLKHLNDHQKYQINSDQMVSGRVLQKFGLREPYQFNASNPDTAQISGDFQSYLYQIKTIDRKI</sequence>
<dbReference type="GO" id="GO:0004557">
    <property type="term" value="F:alpha-galactosidase activity"/>
    <property type="evidence" value="ECO:0007669"/>
    <property type="project" value="UniProtKB-UniRule"/>
</dbReference>
<proteinExistence type="inferred from homology"/>
<feature type="binding site" evidence="8">
    <location>
        <position position="549"/>
    </location>
    <ligand>
        <name>substrate</name>
    </ligand>
</feature>
<evidence type="ECO:0000256" key="1">
    <source>
        <dbReference type="ARBA" id="ARBA00001255"/>
    </source>
</evidence>
<keyword evidence="4 6" id="KW-0378">Hydrolase</keyword>
<dbReference type="InterPro" id="IPR002252">
    <property type="entry name" value="Glyco_hydro_36"/>
</dbReference>
<comment type="caution">
    <text evidence="11">The sequence shown here is derived from an EMBL/GenBank/DDBJ whole genome shotgun (WGS) entry which is preliminary data.</text>
</comment>
<evidence type="ECO:0000256" key="5">
    <source>
        <dbReference type="ARBA" id="ARBA00023295"/>
    </source>
</evidence>
<dbReference type="PANTHER" id="PTHR43053">
    <property type="entry name" value="GLYCOSIDASE FAMILY 31"/>
    <property type="match status" value="1"/>
</dbReference>
<dbReference type="InterPro" id="IPR050985">
    <property type="entry name" value="Alpha-glycosidase_related"/>
</dbReference>
<evidence type="ECO:0000256" key="8">
    <source>
        <dbReference type="PIRSR" id="PIRSR005536-2"/>
    </source>
</evidence>
<dbReference type="GO" id="GO:0016052">
    <property type="term" value="P:carbohydrate catabolic process"/>
    <property type="evidence" value="ECO:0007669"/>
    <property type="project" value="InterPro"/>
</dbReference>
<feature type="active site" description="Nucleophile" evidence="7">
    <location>
        <position position="477"/>
    </location>
</feature>
<evidence type="ECO:0000256" key="4">
    <source>
        <dbReference type="ARBA" id="ARBA00022801"/>
    </source>
</evidence>
<dbReference type="Gene3D" id="2.70.98.60">
    <property type="entry name" value="alpha-galactosidase from lactobacil brevis"/>
    <property type="match status" value="1"/>
</dbReference>
<dbReference type="Pfam" id="PF02065">
    <property type="entry name" value="Melibiase"/>
    <property type="match status" value="1"/>
</dbReference>
<dbReference type="PROSITE" id="PS00512">
    <property type="entry name" value="ALPHA_GALACTOSIDASE"/>
    <property type="match status" value="1"/>
</dbReference>
<dbReference type="InterPro" id="IPR013780">
    <property type="entry name" value="Glyco_hydro_b"/>
</dbReference>
<evidence type="ECO:0000259" key="10">
    <source>
        <dbReference type="Pfam" id="PF16875"/>
    </source>
</evidence>
<dbReference type="EMBL" id="JAADJO010000003">
    <property type="protein sequence ID" value="NDJ73360.1"/>
    <property type="molecule type" value="Genomic_DNA"/>
</dbReference>
<accession>A0A6B2G0S2</accession>
<evidence type="ECO:0000259" key="9">
    <source>
        <dbReference type="Pfam" id="PF16874"/>
    </source>
</evidence>
<dbReference type="InterPro" id="IPR013785">
    <property type="entry name" value="Aldolase_TIM"/>
</dbReference>
<feature type="domain" description="Glycosyl hydrolase family 36 C-terminal" evidence="9">
    <location>
        <begin position="652"/>
        <end position="735"/>
    </location>
</feature>
<organism evidence="11">
    <name type="scientific">Lactobacillus paragasseri</name>
    <dbReference type="NCBI Taxonomy" id="2107999"/>
    <lineage>
        <taxon>Bacteria</taxon>
        <taxon>Bacillati</taxon>
        <taxon>Bacillota</taxon>
        <taxon>Bacilli</taxon>
        <taxon>Lactobacillales</taxon>
        <taxon>Lactobacillaceae</taxon>
        <taxon>Lactobacillus</taxon>
    </lineage>
</organism>
<dbReference type="SUPFAM" id="SSF51445">
    <property type="entry name" value="(Trans)glycosidases"/>
    <property type="match status" value="1"/>
</dbReference>
<dbReference type="RefSeq" id="WP_144231680.1">
    <property type="nucleotide sequence ID" value="NZ_CAKMAD010000003.1"/>
</dbReference>
<feature type="binding site" evidence="8">
    <location>
        <position position="198"/>
    </location>
    <ligand>
        <name>substrate</name>
    </ligand>
</feature>
<dbReference type="EC" id="3.2.1.22" evidence="3 6"/>
<keyword evidence="5 6" id="KW-0326">Glycosidase</keyword>
<dbReference type="InterPro" id="IPR031704">
    <property type="entry name" value="Glyco_hydro_36_N"/>
</dbReference>
<dbReference type="InterPro" id="IPR038417">
    <property type="entry name" value="Alpga-gal_N_sf"/>
</dbReference>
<feature type="binding site" evidence="8">
    <location>
        <position position="527"/>
    </location>
    <ligand>
        <name>substrate</name>
    </ligand>
</feature>
<protein>
    <recommendedName>
        <fullName evidence="3 6">Alpha-galactosidase</fullName>
        <ecNumber evidence="3 6">3.2.1.22</ecNumber>
    </recommendedName>
</protein>
<comment type="similarity">
    <text evidence="2">Belongs to the glycosyl hydrolase 36 family.</text>
</comment>
<dbReference type="PANTHER" id="PTHR43053:SF3">
    <property type="entry name" value="ALPHA-GALACTOSIDASE C-RELATED"/>
    <property type="match status" value="1"/>
</dbReference>
<evidence type="ECO:0000256" key="2">
    <source>
        <dbReference type="ARBA" id="ARBA00006202"/>
    </source>
</evidence>